<evidence type="ECO:0000256" key="3">
    <source>
        <dbReference type="ARBA" id="ARBA00019617"/>
    </source>
</evidence>
<organism evidence="10 11">
    <name type="scientific">Drosophila kikkawai</name>
    <name type="common">Fruit fly</name>
    <dbReference type="NCBI Taxonomy" id="30033"/>
    <lineage>
        <taxon>Eukaryota</taxon>
        <taxon>Metazoa</taxon>
        <taxon>Ecdysozoa</taxon>
        <taxon>Arthropoda</taxon>
        <taxon>Hexapoda</taxon>
        <taxon>Insecta</taxon>
        <taxon>Pterygota</taxon>
        <taxon>Neoptera</taxon>
        <taxon>Endopterygota</taxon>
        <taxon>Diptera</taxon>
        <taxon>Brachycera</taxon>
        <taxon>Muscomorpha</taxon>
        <taxon>Ephydroidea</taxon>
        <taxon>Drosophilidae</taxon>
        <taxon>Drosophila</taxon>
        <taxon>Sophophora</taxon>
    </lineage>
</organism>
<dbReference type="GO" id="GO:0016592">
    <property type="term" value="C:mediator complex"/>
    <property type="evidence" value="ECO:0007669"/>
    <property type="project" value="InterPro"/>
</dbReference>
<accession>A0A6P4HYN3</accession>
<dbReference type="Pfam" id="PF09748">
    <property type="entry name" value="Med10"/>
    <property type="match status" value="1"/>
</dbReference>
<dbReference type="Proteomes" id="UP001652661">
    <property type="component" value="Chromosome X"/>
</dbReference>
<sequence>MDNQITQPPLRATVPLENLEAQLELFIENVRQIELFVSDVQPQGQSVLNQKLNGMITGLQNIDKLRSQVQDVYVPLEVCYDYIDQNKNPQLFTKNCLEKTLVTNENVKGKIEGFQKFKGKMLLELFKTFPNEMDSYRAYRNASVGGGDDPPTA</sequence>
<comment type="function">
    <text evidence="9">Component of the Mediator complex, a coactivator involved in the regulated transcription of nearly all RNA polymerase II-dependent genes. Mediator functions as a bridge to convey information from gene-specific regulatory proteins to the basal RNA polymerase II transcription machinery. Mediator is recruited to promoters by direct interactions with regulatory proteins and serves as a scaffold for the assembly of a functional preinitiation complex with RNA polymerase II and the general transcription factors.</text>
</comment>
<protein>
    <recommendedName>
        <fullName evidence="3 9">Mediator of RNA polymerase II transcription subunit 10</fullName>
    </recommendedName>
    <alternativeName>
        <fullName evidence="8 9">Mediator complex subunit 10</fullName>
    </alternativeName>
</protein>
<evidence type="ECO:0000256" key="8">
    <source>
        <dbReference type="ARBA" id="ARBA00032004"/>
    </source>
</evidence>
<dbReference type="AlphaFoldDB" id="A0A6P4HYN3"/>
<gene>
    <name evidence="11" type="primary">LOC108074138</name>
    <name evidence="9" type="synonym">MED10</name>
</gene>
<evidence type="ECO:0000256" key="1">
    <source>
        <dbReference type="ARBA" id="ARBA00004123"/>
    </source>
</evidence>
<dbReference type="OrthoDB" id="337270at2759"/>
<name>A0A6P4HYN3_DROKI</name>
<dbReference type="InterPro" id="IPR019145">
    <property type="entry name" value="Mediator_Med10"/>
</dbReference>
<keyword evidence="4 9" id="KW-0805">Transcription regulation</keyword>
<keyword evidence="10" id="KW-1185">Reference proteome</keyword>
<comment type="similarity">
    <text evidence="2 9">Belongs to the Mediator complex subunit 10 family.</text>
</comment>
<evidence type="ECO:0000256" key="6">
    <source>
        <dbReference type="ARBA" id="ARBA00023163"/>
    </source>
</evidence>
<keyword evidence="6 9" id="KW-0804">Transcription</keyword>
<evidence type="ECO:0000256" key="9">
    <source>
        <dbReference type="RuleBase" id="RU364146"/>
    </source>
</evidence>
<keyword evidence="5 9" id="KW-0010">Activator</keyword>
<dbReference type="GeneID" id="108074138"/>
<reference evidence="11" key="1">
    <citation type="submission" date="2025-08" db="UniProtKB">
        <authorList>
            <consortium name="RefSeq"/>
        </authorList>
    </citation>
    <scope>IDENTIFICATION</scope>
    <source>
        <strain evidence="11">14028-0561.14</strain>
        <tissue evidence="11">Whole fly</tissue>
    </source>
</reference>
<evidence type="ECO:0000256" key="2">
    <source>
        <dbReference type="ARBA" id="ARBA00005389"/>
    </source>
</evidence>
<comment type="subunit">
    <text evidence="9">Component of the Mediator complex.</text>
</comment>
<evidence type="ECO:0000313" key="10">
    <source>
        <dbReference type="Proteomes" id="UP001652661"/>
    </source>
</evidence>
<dbReference type="RefSeq" id="XP_017021527.1">
    <property type="nucleotide sequence ID" value="XM_017166038.3"/>
</dbReference>
<dbReference type="GO" id="GO:0006357">
    <property type="term" value="P:regulation of transcription by RNA polymerase II"/>
    <property type="evidence" value="ECO:0007669"/>
    <property type="project" value="InterPro"/>
</dbReference>
<evidence type="ECO:0000313" key="11">
    <source>
        <dbReference type="RefSeq" id="XP_017021527.1"/>
    </source>
</evidence>
<comment type="subcellular location">
    <subcellularLocation>
        <location evidence="1 9">Nucleus</location>
    </subcellularLocation>
</comment>
<evidence type="ECO:0000256" key="5">
    <source>
        <dbReference type="ARBA" id="ARBA00023159"/>
    </source>
</evidence>
<keyword evidence="7 9" id="KW-0539">Nucleus</keyword>
<dbReference type="PANTHER" id="PTHR13345">
    <property type="entry name" value="MEDIATOR OF RNA POLYMERASE II TRANSCRIPTION SUBUNIT 10"/>
    <property type="match status" value="1"/>
</dbReference>
<evidence type="ECO:0000256" key="4">
    <source>
        <dbReference type="ARBA" id="ARBA00023015"/>
    </source>
</evidence>
<proteinExistence type="inferred from homology"/>
<evidence type="ECO:0000256" key="7">
    <source>
        <dbReference type="ARBA" id="ARBA00023242"/>
    </source>
</evidence>
<dbReference type="GO" id="GO:0003712">
    <property type="term" value="F:transcription coregulator activity"/>
    <property type="evidence" value="ECO:0007669"/>
    <property type="project" value="InterPro"/>
</dbReference>
<dbReference type="PANTHER" id="PTHR13345:SF13">
    <property type="entry name" value="MEDIATOR OF RNA POLYMERASE II TRANSCRIPTION SUBUNIT 10"/>
    <property type="match status" value="1"/>
</dbReference>